<evidence type="ECO:0000313" key="9">
    <source>
        <dbReference type="Proteomes" id="UP000177061"/>
    </source>
</evidence>
<evidence type="ECO:0000256" key="4">
    <source>
        <dbReference type="ARBA" id="ARBA00023004"/>
    </source>
</evidence>
<evidence type="ECO:0000256" key="3">
    <source>
        <dbReference type="ARBA" id="ARBA00022723"/>
    </source>
</evidence>
<dbReference type="AlphaFoldDB" id="A0A1G2FGE8"/>
<dbReference type="PANTHER" id="PTHR43409:SF16">
    <property type="entry name" value="SLR0320 PROTEIN"/>
    <property type="match status" value="1"/>
</dbReference>
<dbReference type="InterPro" id="IPR058240">
    <property type="entry name" value="rSAM_sf"/>
</dbReference>
<dbReference type="PROSITE" id="PS51332">
    <property type="entry name" value="B12_BINDING"/>
    <property type="match status" value="1"/>
</dbReference>
<dbReference type="InterPro" id="IPR006638">
    <property type="entry name" value="Elp3/MiaA/NifB-like_rSAM"/>
</dbReference>
<feature type="domain" description="B12-binding" evidence="6">
    <location>
        <begin position="6"/>
        <end position="145"/>
    </location>
</feature>
<name>A0A1G2FGE8_9BACT</name>
<protein>
    <submittedName>
        <fullName evidence="8">Uncharacterized protein</fullName>
    </submittedName>
</protein>
<dbReference type="InterPro" id="IPR034466">
    <property type="entry name" value="Methyltransferase_Class_B"/>
</dbReference>
<dbReference type="GO" id="GO:0046872">
    <property type="term" value="F:metal ion binding"/>
    <property type="evidence" value="ECO:0007669"/>
    <property type="project" value="UniProtKB-KW"/>
</dbReference>
<dbReference type="PANTHER" id="PTHR43409">
    <property type="entry name" value="ANAEROBIC MAGNESIUM-PROTOPORPHYRIN IX MONOMETHYL ESTER CYCLASE-RELATED"/>
    <property type="match status" value="1"/>
</dbReference>
<dbReference type="InterPro" id="IPR006158">
    <property type="entry name" value="Cobalamin-bd"/>
</dbReference>
<keyword evidence="2" id="KW-0949">S-adenosyl-L-methionine</keyword>
<dbReference type="Pfam" id="PF02310">
    <property type="entry name" value="B12-binding"/>
    <property type="match status" value="1"/>
</dbReference>
<comment type="cofactor">
    <cofactor evidence="1">
        <name>[4Fe-4S] cluster</name>
        <dbReference type="ChEBI" id="CHEBI:49883"/>
    </cofactor>
</comment>
<dbReference type="PROSITE" id="PS51918">
    <property type="entry name" value="RADICAL_SAM"/>
    <property type="match status" value="1"/>
</dbReference>
<evidence type="ECO:0000256" key="1">
    <source>
        <dbReference type="ARBA" id="ARBA00001966"/>
    </source>
</evidence>
<dbReference type="SFLD" id="SFLDG01123">
    <property type="entry name" value="methyltransferase_(Class_B)"/>
    <property type="match status" value="1"/>
</dbReference>
<dbReference type="SFLD" id="SFLDG01082">
    <property type="entry name" value="B12-binding_domain_containing"/>
    <property type="match status" value="1"/>
</dbReference>
<dbReference type="GO" id="GO:0003824">
    <property type="term" value="F:catalytic activity"/>
    <property type="evidence" value="ECO:0007669"/>
    <property type="project" value="InterPro"/>
</dbReference>
<evidence type="ECO:0000259" key="6">
    <source>
        <dbReference type="PROSITE" id="PS51332"/>
    </source>
</evidence>
<dbReference type="CDD" id="cd01335">
    <property type="entry name" value="Radical_SAM"/>
    <property type="match status" value="1"/>
</dbReference>
<dbReference type="GO" id="GO:0031419">
    <property type="term" value="F:cobalamin binding"/>
    <property type="evidence" value="ECO:0007669"/>
    <property type="project" value="InterPro"/>
</dbReference>
<dbReference type="Pfam" id="PF04055">
    <property type="entry name" value="Radical_SAM"/>
    <property type="match status" value="1"/>
</dbReference>
<reference evidence="8 9" key="1">
    <citation type="journal article" date="2016" name="Nat. Commun.">
        <title>Thousands of microbial genomes shed light on interconnected biogeochemical processes in an aquifer system.</title>
        <authorList>
            <person name="Anantharaman K."/>
            <person name="Brown C.T."/>
            <person name="Hug L.A."/>
            <person name="Sharon I."/>
            <person name="Castelle C.J."/>
            <person name="Probst A.J."/>
            <person name="Thomas B.C."/>
            <person name="Singh A."/>
            <person name="Wilkins M.J."/>
            <person name="Karaoz U."/>
            <person name="Brodie E.L."/>
            <person name="Williams K.H."/>
            <person name="Hubbard S.S."/>
            <person name="Banfield J.F."/>
        </authorList>
    </citation>
    <scope>NUCLEOTIDE SEQUENCE [LARGE SCALE GENOMIC DNA]</scope>
</reference>
<proteinExistence type="predicted"/>
<evidence type="ECO:0000256" key="2">
    <source>
        <dbReference type="ARBA" id="ARBA00022691"/>
    </source>
</evidence>
<dbReference type="GO" id="GO:0005829">
    <property type="term" value="C:cytosol"/>
    <property type="evidence" value="ECO:0007669"/>
    <property type="project" value="TreeGrafter"/>
</dbReference>
<dbReference type="Gene3D" id="3.80.30.20">
    <property type="entry name" value="tm_1862 like domain"/>
    <property type="match status" value="1"/>
</dbReference>
<dbReference type="Gene3D" id="3.40.50.280">
    <property type="entry name" value="Cobalamin-binding domain"/>
    <property type="match status" value="1"/>
</dbReference>
<dbReference type="STRING" id="1801997.A3J64_01250"/>
<evidence type="ECO:0000256" key="5">
    <source>
        <dbReference type="ARBA" id="ARBA00023014"/>
    </source>
</evidence>
<organism evidence="8 9">
    <name type="scientific">Candidatus Portnoybacteria bacterium RIFCSPHIGHO2_12_FULL_38_9</name>
    <dbReference type="NCBI Taxonomy" id="1801997"/>
    <lineage>
        <taxon>Bacteria</taxon>
        <taxon>Candidatus Portnoyibacteriota</taxon>
    </lineage>
</organism>
<evidence type="ECO:0000259" key="7">
    <source>
        <dbReference type="PROSITE" id="PS51918"/>
    </source>
</evidence>
<dbReference type="InterPro" id="IPR023404">
    <property type="entry name" value="rSAM_horseshoe"/>
</dbReference>
<dbReference type="InterPro" id="IPR036724">
    <property type="entry name" value="Cobalamin-bd_sf"/>
</dbReference>
<evidence type="ECO:0000313" key="8">
    <source>
        <dbReference type="EMBL" id="OGZ37123.1"/>
    </source>
</evidence>
<dbReference type="GO" id="GO:0051539">
    <property type="term" value="F:4 iron, 4 sulfur cluster binding"/>
    <property type="evidence" value="ECO:0007669"/>
    <property type="project" value="UniProtKB-KW"/>
</dbReference>
<sequence length="472" mass="53870">MKVLLLNPPFTDYGGLEGHGGKALPLNLAYLAAYLRVKRPEIEIKVLDCEGLGLSYFQIEEEIKTIRPAIVGLTAPTPAFAQVLEVCRIIKNISRDIVVVVGGPHPTALPKETVAEKDIDAAVLYEGEYTFFNLIEAIENNKGLSEVKGIAYKDREGNVCLNPPGEIIKDLDALPFPARDLFPLDIYFPPPTKRMSDKKAGNMITSRGCPYQCTYCMASYMWQRKVRFRSIKNVVDEIEECINKYGLGEFNFHDELFTVNKKRTIEFCQEVKKRDLDIVWVCMCRVDYLDEETLREMKSAGCRKIMFGFESGSQMILDIMKKRVALDKAEEAVKLVKKAGIKTAGNFMLGNIGETEETIRETINLAKKLNCDTMAFFVASPYPGTEFYETAKARGYFRKDIEWKDFTLVSNNLPPLNLPGLPAERILYWQKRAFREYYLRPRYVLMKIAGVNSWVDLKNLYNGAKLFLRIER</sequence>
<feature type="domain" description="Radical SAM core" evidence="7">
    <location>
        <begin position="195"/>
        <end position="416"/>
    </location>
</feature>
<dbReference type="SMART" id="SM00729">
    <property type="entry name" value="Elp3"/>
    <property type="match status" value="1"/>
</dbReference>
<accession>A0A1G2FGE8</accession>
<comment type="caution">
    <text evidence="8">The sequence shown here is derived from an EMBL/GenBank/DDBJ whole genome shotgun (WGS) entry which is preliminary data.</text>
</comment>
<gene>
    <name evidence="8" type="ORF">A3J64_01250</name>
</gene>
<keyword evidence="4" id="KW-0408">Iron</keyword>
<dbReference type="CDD" id="cd02068">
    <property type="entry name" value="radical_SAM_B12_BD"/>
    <property type="match status" value="1"/>
</dbReference>
<keyword evidence="5" id="KW-0411">Iron-sulfur</keyword>
<dbReference type="InterPro" id="IPR007197">
    <property type="entry name" value="rSAM"/>
</dbReference>
<dbReference type="SUPFAM" id="SSF52242">
    <property type="entry name" value="Cobalamin (vitamin B12)-binding domain"/>
    <property type="match status" value="1"/>
</dbReference>
<dbReference type="Proteomes" id="UP000177061">
    <property type="component" value="Unassembled WGS sequence"/>
</dbReference>
<dbReference type="InterPro" id="IPR051198">
    <property type="entry name" value="BchE-like"/>
</dbReference>
<keyword evidence="3" id="KW-0479">Metal-binding</keyword>
<dbReference type="SFLD" id="SFLDS00029">
    <property type="entry name" value="Radical_SAM"/>
    <property type="match status" value="1"/>
</dbReference>
<dbReference type="EMBL" id="MHNB01000015">
    <property type="protein sequence ID" value="OGZ37123.1"/>
    <property type="molecule type" value="Genomic_DNA"/>
</dbReference>
<dbReference type="SUPFAM" id="SSF102114">
    <property type="entry name" value="Radical SAM enzymes"/>
    <property type="match status" value="1"/>
</dbReference>